<dbReference type="GeneID" id="111129244"/>
<keyword evidence="2" id="KW-1185">Reference proteome</keyword>
<protein>
    <submittedName>
        <fullName evidence="3">U3 small nucleolar ribonucleoprotein protein MPP10-like</fullName>
    </submittedName>
</protein>
<feature type="compositionally biased region" description="Basic and acidic residues" evidence="1">
    <location>
        <begin position="42"/>
        <end position="53"/>
    </location>
</feature>
<dbReference type="AlphaFoldDB" id="A0A8B8DUL9"/>
<organism evidence="2 3">
    <name type="scientific">Crassostrea virginica</name>
    <name type="common">Eastern oyster</name>
    <dbReference type="NCBI Taxonomy" id="6565"/>
    <lineage>
        <taxon>Eukaryota</taxon>
        <taxon>Metazoa</taxon>
        <taxon>Spiralia</taxon>
        <taxon>Lophotrochozoa</taxon>
        <taxon>Mollusca</taxon>
        <taxon>Bivalvia</taxon>
        <taxon>Autobranchia</taxon>
        <taxon>Pteriomorphia</taxon>
        <taxon>Ostreida</taxon>
        <taxon>Ostreoidea</taxon>
        <taxon>Ostreidae</taxon>
        <taxon>Crassostrea</taxon>
    </lineage>
</organism>
<feature type="compositionally biased region" description="Basic residues" evidence="1">
    <location>
        <begin position="9"/>
        <end position="28"/>
    </location>
</feature>
<accession>A0A8B8DUL9</accession>
<evidence type="ECO:0000256" key="1">
    <source>
        <dbReference type="SAM" id="MobiDB-lite"/>
    </source>
</evidence>
<evidence type="ECO:0000313" key="3">
    <source>
        <dbReference type="RefSeq" id="XP_022331214.1"/>
    </source>
</evidence>
<evidence type="ECO:0000313" key="2">
    <source>
        <dbReference type="Proteomes" id="UP000694844"/>
    </source>
</evidence>
<feature type="compositionally biased region" description="Polar residues" evidence="1">
    <location>
        <begin position="81"/>
        <end position="92"/>
    </location>
</feature>
<dbReference type="RefSeq" id="XP_022331214.1">
    <property type="nucleotide sequence ID" value="XM_022475506.1"/>
</dbReference>
<feature type="region of interest" description="Disordered" evidence="1">
    <location>
        <begin position="1"/>
        <end position="115"/>
    </location>
</feature>
<proteinExistence type="predicted"/>
<reference evidence="3" key="1">
    <citation type="submission" date="2025-08" db="UniProtKB">
        <authorList>
            <consortium name="RefSeq"/>
        </authorList>
    </citation>
    <scope>IDENTIFICATION</scope>
    <source>
        <tissue evidence="3">Whole sample</tissue>
    </source>
</reference>
<gene>
    <name evidence="3" type="primary">LOC111129244</name>
</gene>
<dbReference type="OrthoDB" id="445326at2759"/>
<dbReference type="KEGG" id="cvn:111129244"/>
<sequence>MTETDKKSERRIKRGEKRKRQREKKKRQALVAQLNPGQGNKYSKERALKELQKSSKSGSGVTMLKDGKSSTKPNLSSSKSFFTQLQEDAQSQIKKHKTDSSSKKSVQRSAKLYKL</sequence>
<feature type="compositionally biased region" description="Low complexity" evidence="1">
    <location>
        <begin position="70"/>
        <end position="80"/>
    </location>
</feature>
<dbReference type="Proteomes" id="UP000694844">
    <property type="component" value="Chromosome 4"/>
</dbReference>
<name>A0A8B8DUL9_CRAVI</name>